<proteinExistence type="predicted"/>
<accession>R4YY65</accession>
<comment type="caution">
    <text evidence="1">The sequence shown here is derived from an EMBL/GenBank/DDBJ whole genome shotgun (WGS) entry which is preliminary data.</text>
</comment>
<reference evidence="1 2" key="1">
    <citation type="journal article" date="2013" name="ISME J.">
        <title>Metabolic model for the filamentous 'Candidatus Microthrix parvicella' based on genomic and metagenomic analyses.</title>
        <authorList>
            <person name="Jon McIlroy S."/>
            <person name="Kristiansen R."/>
            <person name="Albertsen M."/>
            <person name="Michael Karst S."/>
            <person name="Rossetti S."/>
            <person name="Lund Nielsen J."/>
            <person name="Tandoi V."/>
            <person name="James Seviour R."/>
            <person name="Nielsen P.H."/>
        </authorList>
    </citation>
    <scope>NUCLEOTIDE SEQUENCE [LARGE SCALE GENOMIC DNA]</scope>
    <source>
        <strain evidence="1 2">RN1</strain>
    </source>
</reference>
<organism evidence="1 2">
    <name type="scientific">Candidatus Neomicrothrix parvicella RN1</name>
    <dbReference type="NCBI Taxonomy" id="1229780"/>
    <lineage>
        <taxon>Bacteria</taxon>
        <taxon>Bacillati</taxon>
        <taxon>Actinomycetota</taxon>
        <taxon>Acidimicrobiia</taxon>
        <taxon>Acidimicrobiales</taxon>
        <taxon>Microthrixaceae</taxon>
        <taxon>Candidatus Neomicrothrix</taxon>
    </lineage>
</organism>
<dbReference type="STRING" id="1229780.BN381_240001"/>
<keyword evidence="2" id="KW-1185">Reference proteome</keyword>
<gene>
    <name evidence="1" type="ORF">BN381_240001</name>
</gene>
<evidence type="ECO:0000313" key="2">
    <source>
        <dbReference type="Proteomes" id="UP000018291"/>
    </source>
</evidence>
<dbReference type="EMBL" id="CANL01000017">
    <property type="protein sequence ID" value="CCM63494.1"/>
    <property type="molecule type" value="Genomic_DNA"/>
</dbReference>
<name>R4YY65_9ACTN</name>
<evidence type="ECO:0000313" key="1">
    <source>
        <dbReference type="EMBL" id="CCM63494.1"/>
    </source>
</evidence>
<protein>
    <submittedName>
        <fullName evidence="1">Uncharacterized protein</fullName>
    </submittedName>
</protein>
<sequence>MRQLVGTTLGVLRHLVWTTLAPAERDHLVGGFLGSVS</sequence>
<dbReference type="HOGENOM" id="CLU_3341760_0_0_11"/>
<dbReference type="Proteomes" id="UP000018291">
    <property type="component" value="Unassembled WGS sequence"/>
</dbReference>
<dbReference type="AlphaFoldDB" id="R4YY65"/>